<dbReference type="EC" id="3.1.2.-" evidence="3"/>
<name>A0A839STR9_9PROT</name>
<dbReference type="NCBIfam" id="TIGR02799">
    <property type="entry name" value="thio_ybgC"/>
    <property type="match status" value="1"/>
</dbReference>
<dbReference type="EMBL" id="JACHXA010000002">
    <property type="protein sequence ID" value="MBB3064796.1"/>
    <property type="molecule type" value="Genomic_DNA"/>
</dbReference>
<dbReference type="PANTHER" id="PTHR31793:SF37">
    <property type="entry name" value="ACYL-COA THIOESTER HYDROLASE YBGC"/>
    <property type="match status" value="1"/>
</dbReference>
<proteinExistence type="inferred from homology"/>
<dbReference type="FunFam" id="3.10.129.10:FF:000004">
    <property type="entry name" value="Tol-pal system-associated acyl-CoA thioesterase"/>
    <property type="match status" value="1"/>
</dbReference>
<reference evidence="3 4" key="1">
    <citation type="submission" date="2020-08" db="EMBL/GenBank/DDBJ databases">
        <title>Genomic Encyclopedia of Type Strains, Phase III (KMG-III): the genomes of soil and plant-associated and newly described type strains.</title>
        <authorList>
            <person name="Whitman W."/>
        </authorList>
    </citation>
    <scope>NUCLEOTIDE SEQUENCE [LARGE SCALE GENOMIC DNA]</scope>
    <source>
        <strain evidence="3 4">CECT 8803</strain>
    </source>
</reference>
<sequence>MTSESEAAGFRQDDWYCLPLRIYYEDTDAGGIVYYANYLRFAERARTEMLRHAGIEQQAFRAQNGLIFAVSSCQIHYRQPARLDDRIIVKTRVEAMTAARIKMQQEIWRDGDRLTDLEVWIVCLREDGRPARVPSMVKASLELFTREGKAD</sequence>
<evidence type="ECO:0000256" key="2">
    <source>
        <dbReference type="ARBA" id="ARBA00022801"/>
    </source>
</evidence>
<dbReference type="NCBIfam" id="TIGR00051">
    <property type="entry name" value="YbgC/FadM family acyl-CoA thioesterase"/>
    <property type="match status" value="1"/>
</dbReference>
<dbReference type="CDD" id="cd00586">
    <property type="entry name" value="4HBT"/>
    <property type="match status" value="1"/>
</dbReference>
<gene>
    <name evidence="3" type="ORF">FHR98_001068</name>
</gene>
<evidence type="ECO:0000256" key="1">
    <source>
        <dbReference type="ARBA" id="ARBA00005953"/>
    </source>
</evidence>
<comment type="similarity">
    <text evidence="1">Belongs to the 4-hydroxybenzoyl-CoA thioesterase family.</text>
</comment>
<dbReference type="PIRSF" id="PIRSF003230">
    <property type="entry name" value="YbgC"/>
    <property type="match status" value="1"/>
</dbReference>
<organism evidence="3 4">
    <name type="scientific">Limibacillus halophilus</name>
    <dbReference type="NCBI Taxonomy" id="1579333"/>
    <lineage>
        <taxon>Bacteria</taxon>
        <taxon>Pseudomonadati</taxon>
        <taxon>Pseudomonadota</taxon>
        <taxon>Alphaproteobacteria</taxon>
        <taxon>Rhodospirillales</taxon>
        <taxon>Rhodovibrionaceae</taxon>
        <taxon>Limibacillus</taxon>
    </lineage>
</organism>
<dbReference type="Pfam" id="PF13279">
    <property type="entry name" value="4HBT_2"/>
    <property type="match status" value="1"/>
</dbReference>
<protein>
    <submittedName>
        <fullName evidence="3">Acyl-CoA thioester hydrolase</fullName>
        <ecNumber evidence="3">3.1.2.-</ecNumber>
    </submittedName>
</protein>
<dbReference type="InterPro" id="IPR029069">
    <property type="entry name" value="HotDog_dom_sf"/>
</dbReference>
<dbReference type="Gene3D" id="3.10.129.10">
    <property type="entry name" value="Hotdog Thioesterase"/>
    <property type="match status" value="1"/>
</dbReference>
<keyword evidence="2 3" id="KW-0378">Hydrolase</keyword>
<keyword evidence="4" id="KW-1185">Reference proteome</keyword>
<dbReference type="InterPro" id="IPR050563">
    <property type="entry name" value="4-hydroxybenzoyl-CoA_TE"/>
</dbReference>
<comment type="caution">
    <text evidence="3">The sequence shown here is derived from an EMBL/GenBank/DDBJ whole genome shotgun (WGS) entry which is preliminary data.</text>
</comment>
<dbReference type="InterPro" id="IPR014166">
    <property type="entry name" value="Tol-Pal_acyl-CoA_thioesterase"/>
</dbReference>
<dbReference type="PANTHER" id="PTHR31793">
    <property type="entry name" value="4-HYDROXYBENZOYL-COA THIOESTERASE FAMILY MEMBER"/>
    <property type="match status" value="1"/>
</dbReference>
<dbReference type="Proteomes" id="UP000581135">
    <property type="component" value="Unassembled WGS sequence"/>
</dbReference>
<evidence type="ECO:0000313" key="4">
    <source>
        <dbReference type="Proteomes" id="UP000581135"/>
    </source>
</evidence>
<dbReference type="AlphaFoldDB" id="A0A839STR9"/>
<dbReference type="InterPro" id="IPR006684">
    <property type="entry name" value="YbgC/YbaW"/>
</dbReference>
<accession>A0A839STR9</accession>
<evidence type="ECO:0000313" key="3">
    <source>
        <dbReference type="EMBL" id="MBB3064796.1"/>
    </source>
</evidence>
<dbReference type="SUPFAM" id="SSF54637">
    <property type="entry name" value="Thioesterase/thiol ester dehydrase-isomerase"/>
    <property type="match status" value="1"/>
</dbReference>
<dbReference type="GO" id="GO:0047617">
    <property type="term" value="F:fatty acyl-CoA hydrolase activity"/>
    <property type="evidence" value="ECO:0007669"/>
    <property type="project" value="TreeGrafter"/>
</dbReference>
<dbReference type="RefSeq" id="WP_183415591.1">
    <property type="nucleotide sequence ID" value="NZ_JACHXA010000002.1"/>
</dbReference>